<reference evidence="10" key="1">
    <citation type="submission" date="2016-10" db="EMBL/GenBank/DDBJ databases">
        <authorList>
            <person name="Varghese N."/>
        </authorList>
    </citation>
    <scope>NUCLEOTIDE SEQUENCE [LARGE SCALE GENOMIC DNA]</scope>
    <source>
        <strain evidence="10">DSM 18820</strain>
    </source>
</reference>
<dbReference type="PANTHER" id="PTHR41533:SF2">
    <property type="entry name" value="BLR7131 PROTEIN"/>
    <property type="match status" value="1"/>
</dbReference>
<evidence type="ECO:0000313" key="9">
    <source>
        <dbReference type="EMBL" id="SFV00455.1"/>
    </source>
</evidence>
<dbReference type="OrthoDB" id="9778545at2"/>
<keyword evidence="10" id="KW-1185">Reference proteome</keyword>
<dbReference type="InterPro" id="IPR036365">
    <property type="entry name" value="PGBD-like_sf"/>
</dbReference>
<organism evidence="9 10">
    <name type="scientific">Pontibacter akesuensis</name>
    <dbReference type="NCBI Taxonomy" id="388950"/>
    <lineage>
        <taxon>Bacteria</taxon>
        <taxon>Pseudomonadati</taxon>
        <taxon>Bacteroidota</taxon>
        <taxon>Cytophagia</taxon>
        <taxon>Cytophagales</taxon>
        <taxon>Hymenobacteraceae</taxon>
        <taxon>Pontibacter</taxon>
    </lineage>
</organism>
<dbReference type="GO" id="GO:0016740">
    <property type="term" value="F:transferase activity"/>
    <property type="evidence" value="ECO:0007669"/>
    <property type="project" value="UniProtKB-KW"/>
</dbReference>
<evidence type="ECO:0000313" key="10">
    <source>
        <dbReference type="Proteomes" id="UP000182491"/>
    </source>
</evidence>
<keyword evidence="4 7" id="KW-0133">Cell shape</keyword>
<dbReference type="InterPro" id="IPR038063">
    <property type="entry name" value="Transpep_catalytic_dom"/>
</dbReference>
<evidence type="ECO:0000259" key="8">
    <source>
        <dbReference type="PROSITE" id="PS52029"/>
    </source>
</evidence>
<feature type="domain" description="L,D-TPase catalytic" evidence="8">
    <location>
        <begin position="336"/>
        <end position="518"/>
    </location>
</feature>
<dbReference type="InterPro" id="IPR002477">
    <property type="entry name" value="Peptidoglycan-bd-like"/>
</dbReference>
<evidence type="ECO:0000256" key="1">
    <source>
        <dbReference type="ARBA" id="ARBA00004752"/>
    </source>
</evidence>
<dbReference type="GO" id="GO:0008360">
    <property type="term" value="P:regulation of cell shape"/>
    <property type="evidence" value="ECO:0007669"/>
    <property type="project" value="UniProtKB-UniRule"/>
</dbReference>
<dbReference type="Gene3D" id="1.10.101.10">
    <property type="entry name" value="PGBD-like superfamily/PGBD"/>
    <property type="match status" value="1"/>
</dbReference>
<dbReference type="SUPFAM" id="SSF141523">
    <property type="entry name" value="L,D-transpeptidase catalytic domain-like"/>
    <property type="match status" value="1"/>
</dbReference>
<dbReference type="GO" id="GO:0071555">
    <property type="term" value="P:cell wall organization"/>
    <property type="evidence" value="ECO:0007669"/>
    <property type="project" value="UniProtKB-UniRule"/>
</dbReference>
<protein>
    <submittedName>
        <fullName evidence="9">Murein L,D-transpeptidase YcbB/YkuD</fullName>
    </submittedName>
</protein>
<keyword evidence="6 7" id="KW-0961">Cell wall biogenesis/degradation</keyword>
<evidence type="ECO:0000256" key="7">
    <source>
        <dbReference type="PROSITE-ProRule" id="PRU01373"/>
    </source>
</evidence>
<dbReference type="UniPathway" id="UPA00219"/>
<dbReference type="EMBL" id="FPCA01000008">
    <property type="protein sequence ID" value="SFV00455.1"/>
    <property type="molecule type" value="Genomic_DNA"/>
</dbReference>
<dbReference type="PROSITE" id="PS52029">
    <property type="entry name" value="LD_TPASE"/>
    <property type="match status" value="1"/>
</dbReference>
<gene>
    <name evidence="9" type="ORF">SAMN04487941_4058</name>
</gene>
<evidence type="ECO:0000256" key="5">
    <source>
        <dbReference type="ARBA" id="ARBA00022984"/>
    </source>
</evidence>
<dbReference type="GO" id="GO:0004180">
    <property type="term" value="F:carboxypeptidase activity"/>
    <property type="evidence" value="ECO:0007669"/>
    <property type="project" value="UniProtKB-ARBA"/>
</dbReference>
<name>A0A1I7KSS7_9BACT</name>
<dbReference type="Pfam" id="PF20142">
    <property type="entry name" value="Scaffold"/>
    <property type="match status" value="1"/>
</dbReference>
<dbReference type="Pfam" id="PF03734">
    <property type="entry name" value="YkuD"/>
    <property type="match status" value="1"/>
</dbReference>
<dbReference type="RefSeq" id="WP_068839110.1">
    <property type="nucleotide sequence ID" value="NZ_BMXC01000007.1"/>
</dbReference>
<comment type="similarity">
    <text evidence="2">Belongs to the YkuD family.</text>
</comment>
<dbReference type="PANTHER" id="PTHR41533">
    <property type="entry name" value="L,D-TRANSPEPTIDASE HI_1667-RELATED"/>
    <property type="match status" value="1"/>
</dbReference>
<comment type="pathway">
    <text evidence="1 7">Cell wall biogenesis; peptidoglycan biosynthesis.</text>
</comment>
<feature type="active site" description="Nucleophile" evidence="7">
    <location>
        <position position="490"/>
    </location>
</feature>
<dbReference type="CDD" id="cd16913">
    <property type="entry name" value="YkuD_like"/>
    <property type="match status" value="1"/>
</dbReference>
<evidence type="ECO:0000256" key="6">
    <source>
        <dbReference type="ARBA" id="ARBA00023316"/>
    </source>
</evidence>
<proteinExistence type="inferred from homology"/>
<evidence type="ECO:0000256" key="3">
    <source>
        <dbReference type="ARBA" id="ARBA00022679"/>
    </source>
</evidence>
<dbReference type="Pfam" id="PF01471">
    <property type="entry name" value="PG_binding_1"/>
    <property type="match status" value="1"/>
</dbReference>
<dbReference type="Proteomes" id="UP000182491">
    <property type="component" value="Unassembled WGS sequence"/>
</dbReference>
<sequence length="568" mass="65807">MKKSIHPLSTLPPLILIFLLLFTPLLAVGNVQRSLAQDNPVASIPAGDPAAVDSTFLQAYIQKTEEFRHHMPLVKQFYKDRNYAFAWYKEGKLVPQAGKLMQAIDKANKQGLNPKAYQVKDLNQMQRELQSANLPADQQHQKQQELDLALTASYFNYASDFYKGAIDPHSAEAIEWEVKENKIKLNKALETILQERDGARSFYEFEAVHEGYQKLQQALVQYRQLQERGGWPKVEPQGVVKLNDSAKVVLDVRRRLFPQQRVNARDSALYVYDKDVQQAVTDFQKRHGLLVDGILGPQTYKAMNVPVSERIDQLVLNMERWRWLPRQLAPEGKSDTYIMVNIPAFQVSVMEKDKEVMQMKAVVGKNLHSTPIFSHEIQYLIFSPYWNVPNSIVEQDIKPHMQRNPNWLASNNMEMVTTFGPDARRVPVKRVNWNTMTQHNFDYRIRQRPGPDNALGRVKFMFPNEYAVYLHDTPADHLFREAERNLSHGCVRVERPADLATYLLRNKQGWDKNRVRQAMNAREEQRVNLEKNVPVYLVYFTAWVADDGTVQFRNDIYGHDQALAQELF</sequence>
<keyword evidence="5 7" id="KW-0573">Peptidoglycan synthesis</keyword>
<evidence type="ECO:0000256" key="2">
    <source>
        <dbReference type="ARBA" id="ARBA00005992"/>
    </source>
</evidence>
<dbReference type="InterPro" id="IPR045380">
    <property type="entry name" value="LD_TPept_scaffold_dom"/>
</dbReference>
<evidence type="ECO:0000256" key="4">
    <source>
        <dbReference type="ARBA" id="ARBA00022960"/>
    </source>
</evidence>
<accession>A0A1I7KSS7</accession>
<dbReference type="Gene3D" id="2.40.440.10">
    <property type="entry name" value="L,D-transpeptidase catalytic domain-like"/>
    <property type="match status" value="1"/>
</dbReference>
<dbReference type="InterPro" id="IPR036366">
    <property type="entry name" value="PGBDSf"/>
</dbReference>
<dbReference type="SUPFAM" id="SSF47090">
    <property type="entry name" value="PGBD-like"/>
    <property type="match status" value="1"/>
</dbReference>
<dbReference type="AlphaFoldDB" id="A0A1I7KSS7"/>
<dbReference type="InterPro" id="IPR005490">
    <property type="entry name" value="LD_TPept_cat_dom"/>
</dbReference>
<feature type="active site" description="Proton donor/acceptor" evidence="7">
    <location>
        <position position="471"/>
    </location>
</feature>
<dbReference type="InterPro" id="IPR052905">
    <property type="entry name" value="LD-transpeptidase_YkuD-like"/>
</dbReference>
<dbReference type="GO" id="GO:0009252">
    <property type="term" value="P:peptidoglycan biosynthetic process"/>
    <property type="evidence" value="ECO:0007669"/>
    <property type="project" value="UniProtKB-UniPathway"/>
</dbReference>
<dbReference type="STRING" id="388950.GCA_001611675_03241"/>
<keyword evidence="3" id="KW-0808">Transferase</keyword>